<dbReference type="STRING" id="670580.A0A1X6MM95"/>
<dbReference type="GeneID" id="36324868"/>
<sequence length="212" mass="24010">MSFDCPGKGDDADIQTRMIMQVWTQAVTAKVELASLTAYESTMFCVRTQKFPNTLYISPTAWVDQCPLLMWYCWLAVADSVYDHKEFQLPDPKTDHWPGTMEGYAVGGINRALEYSTFGQHQEATMEQQRQPESREAAVLMYGPVMLIGSPSRMSTWSSARAQAASRSRQSKRRKKCRHAVGDDHMIYASVVGPALQDEAADPLGWHHEWQE</sequence>
<evidence type="ECO:0000313" key="2">
    <source>
        <dbReference type="Proteomes" id="UP000194127"/>
    </source>
</evidence>
<dbReference type="AlphaFoldDB" id="A0A1X6MM95"/>
<proteinExistence type="predicted"/>
<protein>
    <submittedName>
        <fullName evidence="1">Uncharacterized protein</fullName>
    </submittedName>
</protein>
<organism evidence="1 2">
    <name type="scientific">Postia placenta MAD-698-R-SB12</name>
    <dbReference type="NCBI Taxonomy" id="670580"/>
    <lineage>
        <taxon>Eukaryota</taxon>
        <taxon>Fungi</taxon>
        <taxon>Dikarya</taxon>
        <taxon>Basidiomycota</taxon>
        <taxon>Agaricomycotina</taxon>
        <taxon>Agaricomycetes</taxon>
        <taxon>Polyporales</taxon>
        <taxon>Adustoporiaceae</taxon>
        <taxon>Rhodonia</taxon>
    </lineage>
</organism>
<accession>A0A1X6MM95</accession>
<dbReference type="Proteomes" id="UP000194127">
    <property type="component" value="Unassembled WGS sequence"/>
</dbReference>
<evidence type="ECO:0000313" key="1">
    <source>
        <dbReference type="EMBL" id="OSX57485.1"/>
    </source>
</evidence>
<keyword evidence="2" id="KW-1185">Reference proteome</keyword>
<gene>
    <name evidence="1" type="ORF">POSPLADRAFT_1050121</name>
</gene>
<name>A0A1X6MM95_9APHY</name>
<dbReference type="RefSeq" id="XP_024334279.1">
    <property type="nucleotide sequence ID" value="XM_024479918.1"/>
</dbReference>
<dbReference type="OrthoDB" id="10274674at2759"/>
<dbReference type="EMBL" id="KZ110608">
    <property type="protein sequence ID" value="OSX57485.1"/>
    <property type="molecule type" value="Genomic_DNA"/>
</dbReference>
<reference evidence="1 2" key="1">
    <citation type="submission" date="2017-04" db="EMBL/GenBank/DDBJ databases">
        <title>Genome Sequence of the Model Brown-Rot Fungus Postia placenta SB12.</title>
        <authorList>
            <consortium name="DOE Joint Genome Institute"/>
            <person name="Gaskell J."/>
            <person name="Kersten P."/>
            <person name="Larrondo L.F."/>
            <person name="Canessa P."/>
            <person name="Martinez D."/>
            <person name="Hibbett D."/>
            <person name="Schmoll M."/>
            <person name="Kubicek C.P."/>
            <person name="Martinez A.T."/>
            <person name="Yadav J."/>
            <person name="Master E."/>
            <person name="Magnuson J.K."/>
            <person name="James T."/>
            <person name="Yaver D."/>
            <person name="Berka R."/>
            <person name="Labutti K."/>
            <person name="Lipzen A."/>
            <person name="Aerts A."/>
            <person name="Barry K."/>
            <person name="Henrissat B."/>
            <person name="Blanchette R."/>
            <person name="Grigoriev I."/>
            <person name="Cullen D."/>
        </authorList>
    </citation>
    <scope>NUCLEOTIDE SEQUENCE [LARGE SCALE GENOMIC DNA]</scope>
    <source>
        <strain evidence="1 2">MAD-698-R-SB12</strain>
    </source>
</reference>